<dbReference type="Proteomes" id="UP000095743">
    <property type="component" value="Chromosome"/>
</dbReference>
<dbReference type="STRING" id="1424294.Gferi_06245"/>
<dbReference type="AlphaFoldDB" id="A0A1D8GE74"/>
<evidence type="ECO:0000256" key="2">
    <source>
        <dbReference type="ARBA" id="ARBA00023002"/>
    </source>
</evidence>
<protein>
    <submittedName>
        <fullName evidence="3">Glycine reductase</fullName>
    </submittedName>
</protein>
<dbReference type="InterPro" id="IPR010187">
    <property type="entry name" value="Various_sel_PB"/>
</dbReference>
<dbReference type="NCBIfam" id="TIGR01918">
    <property type="entry name" value="various_sel_PB"/>
    <property type="match status" value="1"/>
</dbReference>
<accession>A0A1D8GE74</accession>
<dbReference type="EMBL" id="CP017269">
    <property type="protein sequence ID" value="AOT69198.1"/>
    <property type="molecule type" value="Genomic_DNA"/>
</dbReference>
<evidence type="ECO:0000313" key="4">
    <source>
        <dbReference type="Proteomes" id="UP000095743"/>
    </source>
</evidence>
<evidence type="ECO:0000256" key="1">
    <source>
        <dbReference type="ARBA" id="ARBA00022933"/>
    </source>
</evidence>
<proteinExistence type="predicted"/>
<organism evidence="3 4">
    <name type="scientific">Geosporobacter ferrireducens</name>
    <dbReference type="NCBI Taxonomy" id="1424294"/>
    <lineage>
        <taxon>Bacteria</taxon>
        <taxon>Bacillati</taxon>
        <taxon>Bacillota</taxon>
        <taxon>Clostridia</taxon>
        <taxon>Peptostreptococcales</taxon>
        <taxon>Thermotaleaceae</taxon>
        <taxon>Geosporobacter</taxon>
    </lineage>
</organism>
<name>A0A1D8GE74_9FIRM</name>
<keyword evidence="4" id="KW-1185">Reference proteome</keyword>
<reference evidence="3 4" key="1">
    <citation type="submission" date="2016-09" db="EMBL/GenBank/DDBJ databases">
        <title>Genomic analysis reveals versatility of anaerobic energy metabolism of Geosporobacter ferrireducens IRF9 of phylum Firmicutes.</title>
        <authorList>
            <person name="Kim S.-J."/>
        </authorList>
    </citation>
    <scope>NUCLEOTIDE SEQUENCE [LARGE SCALE GENOMIC DNA]</scope>
    <source>
        <strain evidence="3 4">IRF9</strain>
    </source>
</reference>
<dbReference type="KEGG" id="gfe:Gferi_06245"/>
<gene>
    <name evidence="3" type="ORF">Gferi_06245</name>
</gene>
<keyword evidence="2" id="KW-0560">Oxidoreductase</keyword>
<sequence length="69" mass="7439">MVKAVESAGIPVTHICTITPISKTVGAVRIIGAVAIPYPIGDPALPEDKEQEKRVKLVEKALDLLKKDY</sequence>
<evidence type="ECO:0000313" key="3">
    <source>
        <dbReference type="EMBL" id="AOT69198.1"/>
    </source>
</evidence>
<dbReference type="GO" id="GO:0050485">
    <property type="term" value="F:oxidoreductase activity, acting on X-H and Y-H to form an X-Y bond, with a disulfide as acceptor"/>
    <property type="evidence" value="ECO:0007669"/>
    <property type="project" value="InterPro"/>
</dbReference>
<keyword evidence="1" id="KW-0712">Selenocysteine</keyword>